<comment type="subcellular location">
    <subcellularLocation>
        <location evidence="1">Cell membrane</location>
        <topology evidence="1">Multi-pass membrane protein</topology>
    </subcellularLocation>
</comment>
<dbReference type="InterPro" id="IPR006685">
    <property type="entry name" value="MscS_channel_2nd"/>
</dbReference>
<feature type="transmembrane region" description="Helical" evidence="7">
    <location>
        <begin position="393"/>
        <end position="412"/>
    </location>
</feature>
<dbReference type="PANTHER" id="PTHR30347">
    <property type="entry name" value="POTASSIUM CHANNEL RELATED"/>
    <property type="match status" value="1"/>
</dbReference>
<evidence type="ECO:0000313" key="11">
    <source>
        <dbReference type="EMBL" id="KTD34552.1"/>
    </source>
</evidence>
<keyword evidence="3" id="KW-1003">Cell membrane</keyword>
<feature type="domain" description="Mechanosensitive ion channel MscS" evidence="9">
    <location>
        <begin position="579"/>
        <end position="643"/>
    </location>
</feature>
<gene>
    <name evidence="11" type="ORF">Lisr_0096</name>
</gene>
<feature type="transmembrane region" description="Helical" evidence="7">
    <location>
        <begin position="254"/>
        <end position="278"/>
    </location>
</feature>
<proteinExistence type="inferred from homology"/>
<dbReference type="OrthoDB" id="9799209at2"/>
<evidence type="ECO:0000256" key="4">
    <source>
        <dbReference type="ARBA" id="ARBA00022692"/>
    </source>
</evidence>
<keyword evidence="4 7" id="KW-0812">Transmembrane</keyword>
<feature type="transmembrane region" description="Helical" evidence="7">
    <location>
        <begin position="484"/>
        <end position="511"/>
    </location>
</feature>
<accession>A0A0W0WQG3</accession>
<keyword evidence="12" id="KW-1185">Reference proteome</keyword>
<feature type="transmembrane region" description="Helical" evidence="7">
    <location>
        <begin position="433"/>
        <end position="464"/>
    </location>
</feature>
<feature type="domain" description="Mechanosensitive ion channel MscS C-terminal" evidence="10">
    <location>
        <begin position="652"/>
        <end position="737"/>
    </location>
</feature>
<evidence type="ECO:0000256" key="1">
    <source>
        <dbReference type="ARBA" id="ARBA00004651"/>
    </source>
</evidence>
<dbReference type="SUPFAM" id="SSF82861">
    <property type="entry name" value="Mechanosensitive channel protein MscS (YggB), transmembrane region"/>
    <property type="match status" value="1"/>
</dbReference>
<feature type="transmembrane region" description="Helical" evidence="7">
    <location>
        <begin position="562"/>
        <end position="591"/>
    </location>
</feature>
<dbReference type="Pfam" id="PF00924">
    <property type="entry name" value="MS_channel_2nd"/>
    <property type="match status" value="1"/>
</dbReference>
<feature type="signal peptide" evidence="8">
    <location>
        <begin position="1"/>
        <end position="24"/>
    </location>
</feature>
<dbReference type="PATRIC" id="fig|454.4.peg.102"/>
<reference evidence="11 12" key="1">
    <citation type="submission" date="2015-11" db="EMBL/GenBank/DDBJ databases">
        <title>Genomic analysis of 38 Legionella species identifies large and diverse effector repertoires.</title>
        <authorList>
            <person name="Burstein D."/>
            <person name="Amaro F."/>
            <person name="Zusman T."/>
            <person name="Lifshitz Z."/>
            <person name="Cohen O."/>
            <person name="Gilbert J.A."/>
            <person name="Pupko T."/>
            <person name="Shuman H.A."/>
            <person name="Segal G."/>
        </authorList>
    </citation>
    <scope>NUCLEOTIDE SEQUENCE [LARGE SCALE GENOMIC DNA]</scope>
    <source>
        <strain evidence="11 12">Bercovier 4</strain>
    </source>
</reference>
<evidence type="ECO:0000256" key="5">
    <source>
        <dbReference type="ARBA" id="ARBA00022989"/>
    </source>
</evidence>
<evidence type="ECO:0000256" key="8">
    <source>
        <dbReference type="SAM" id="SignalP"/>
    </source>
</evidence>
<dbReference type="STRING" id="454.Lisr_0096"/>
<evidence type="ECO:0000256" key="6">
    <source>
        <dbReference type="ARBA" id="ARBA00023136"/>
    </source>
</evidence>
<dbReference type="Gene3D" id="1.10.287.1260">
    <property type="match status" value="1"/>
</dbReference>
<organism evidence="11 12">
    <name type="scientific">Legionella israelensis</name>
    <dbReference type="NCBI Taxonomy" id="454"/>
    <lineage>
        <taxon>Bacteria</taxon>
        <taxon>Pseudomonadati</taxon>
        <taxon>Pseudomonadota</taxon>
        <taxon>Gammaproteobacteria</taxon>
        <taxon>Legionellales</taxon>
        <taxon>Legionellaceae</taxon>
        <taxon>Legionella</taxon>
    </lineage>
</organism>
<dbReference type="Proteomes" id="UP000054761">
    <property type="component" value="Unassembled WGS sequence"/>
</dbReference>
<evidence type="ECO:0000313" key="12">
    <source>
        <dbReference type="Proteomes" id="UP000054761"/>
    </source>
</evidence>
<dbReference type="AlphaFoldDB" id="A0A0W0WQG3"/>
<protein>
    <submittedName>
        <fullName evidence="11">Potassium efflux system KefA</fullName>
    </submittedName>
</protein>
<dbReference type="InterPro" id="IPR010920">
    <property type="entry name" value="LSM_dom_sf"/>
</dbReference>
<dbReference type="GO" id="GO:0005886">
    <property type="term" value="C:plasma membrane"/>
    <property type="evidence" value="ECO:0007669"/>
    <property type="project" value="UniProtKB-SubCell"/>
</dbReference>
<dbReference type="PROSITE" id="PS01246">
    <property type="entry name" value="UPF0003"/>
    <property type="match status" value="1"/>
</dbReference>
<feature type="chain" id="PRO_5006915721" evidence="8">
    <location>
        <begin position="25"/>
        <end position="760"/>
    </location>
</feature>
<sequence length="760" mass="87845">MMRQRYLLLLILCFCFLYPCYSSAVPEKTAGAVTFDIQKANRQFHQIEFKLASNDINLKILNKSISQLDALISEADQCIQNAHHKINDIDSQIKQYFGEQEKASKSVDANYLENQKKDLTKQLAECRLFKIRAEEVLEDYHKKRLSLKQEITFTRGKNIIQRLQQFSSDWQTVTLPELEKNNIQDAGKLIIYFLPLLLLAGIISWRIRRLMHKKWRKKKSILAWYTVFIFTTLLFLLIFLLLPNPFIDSTDNALFQSIVLEFTLYILALSFFNFLFLLRRIPALLQWYGVDLRFLRRIGNTILSLYFFRKIGLNLLQLYQATNNILQLYENLMLVISLSAMLYFTFSFYRTHAPLFTRLKHQNLVYQLIIFIAFALLMLAFVGYSILAINAAHFIFVLLMTAALAGLFFLGINKFYRMINYNPSFRWKLKKNFGYASELPFFELLILKILGQAIVIIGLLYLFARMIDEVRYYIDYFLNYLINGFHIAGFIVLPLQWATGLFIFCLFILFSRHIATKISRSRQFDHEEETQVALASIMLYAGFIISLIIALLVAGFSFTNLAIIAGALSVGIGLGLQSIVNNFFSGLILLIEKPIKAGDRIRIDNVEGFVKKVRVRSTQILTPTQEDIIIPNSDLITHQVTNYMFSDTSWRVKVSVGVAYGSDTEQVRDLMMSAALAHPDVIKSPGKKPMVLFCSFGESALIFEAWCLIKDVNQKYIVASDLHFAIEKAFREHNITIAFPQRDVHVKFDKQEPPWKAAKK</sequence>
<dbReference type="Gene3D" id="3.30.70.100">
    <property type="match status" value="1"/>
</dbReference>
<dbReference type="PANTHER" id="PTHR30347:SF1">
    <property type="entry name" value="MECHANOSENSITIVE CHANNEL MSCK"/>
    <property type="match status" value="1"/>
</dbReference>
<evidence type="ECO:0000256" key="3">
    <source>
        <dbReference type="ARBA" id="ARBA00022475"/>
    </source>
</evidence>
<feature type="transmembrane region" description="Helical" evidence="7">
    <location>
        <begin position="331"/>
        <end position="352"/>
    </location>
</feature>
<dbReference type="EMBL" id="LNYH01000004">
    <property type="protein sequence ID" value="KTD34552.1"/>
    <property type="molecule type" value="Genomic_DNA"/>
</dbReference>
<feature type="transmembrane region" description="Helical" evidence="7">
    <location>
        <begin position="364"/>
        <end position="387"/>
    </location>
</feature>
<feature type="transmembrane region" description="Helical" evidence="7">
    <location>
        <begin position="220"/>
        <end position="242"/>
    </location>
</feature>
<keyword evidence="5 7" id="KW-1133">Transmembrane helix</keyword>
<comment type="caution">
    <text evidence="11">The sequence shown here is derived from an EMBL/GenBank/DDBJ whole genome shotgun (WGS) entry which is preliminary data.</text>
</comment>
<dbReference type="InterPro" id="IPR011066">
    <property type="entry name" value="MscS_channel_C_sf"/>
</dbReference>
<dbReference type="InterPro" id="IPR052702">
    <property type="entry name" value="MscS-like_channel"/>
</dbReference>
<dbReference type="Gene3D" id="2.30.30.60">
    <property type="match status" value="1"/>
</dbReference>
<dbReference type="SUPFAM" id="SSF82689">
    <property type="entry name" value="Mechanosensitive channel protein MscS (YggB), C-terminal domain"/>
    <property type="match status" value="1"/>
</dbReference>
<dbReference type="Pfam" id="PF21082">
    <property type="entry name" value="MS_channel_3rd"/>
    <property type="match status" value="1"/>
</dbReference>
<evidence type="ECO:0000256" key="7">
    <source>
        <dbReference type="SAM" id="Phobius"/>
    </source>
</evidence>
<name>A0A0W0WQG3_9GAMM</name>
<comment type="similarity">
    <text evidence="2">Belongs to the MscS (TC 1.A.23) family.</text>
</comment>
<feature type="transmembrane region" description="Helical" evidence="7">
    <location>
        <begin position="189"/>
        <end position="208"/>
    </location>
</feature>
<evidence type="ECO:0000256" key="2">
    <source>
        <dbReference type="ARBA" id="ARBA00008017"/>
    </source>
</evidence>
<dbReference type="InterPro" id="IPR006686">
    <property type="entry name" value="MscS_channel_CS"/>
</dbReference>
<dbReference type="InterPro" id="IPR011014">
    <property type="entry name" value="MscS_channel_TM-2"/>
</dbReference>
<dbReference type="SUPFAM" id="SSF50182">
    <property type="entry name" value="Sm-like ribonucleoproteins"/>
    <property type="match status" value="1"/>
</dbReference>
<dbReference type="GO" id="GO:0008381">
    <property type="term" value="F:mechanosensitive monoatomic ion channel activity"/>
    <property type="evidence" value="ECO:0007669"/>
    <property type="project" value="UniProtKB-ARBA"/>
</dbReference>
<feature type="transmembrane region" description="Helical" evidence="7">
    <location>
        <begin position="532"/>
        <end position="556"/>
    </location>
</feature>
<dbReference type="InterPro" id="IPR049278">
    <property type="entry name" value="MS_channel_C"/>
</dbReference>
<dbReference type="RefSeq" id="WP_058500487.1">
    <property type="nucleotide sequence ID" value="NZ_CAAAJA010000014.1"/>
</dbReference>
<keyword evidence="6 7" id="KW-0472">Membrane</keyword>
<evidence type="ECO:0000259" key="10">
    <source>
        <dbReference type="Pfam" id="PF21082"/>
    </source>
</evidence>
<dbReference type="InterPro" id="IPR023408">
    <property type="entry name" value="MscS_beta-dom_sf"/>
</dbReference>
<evidence type="ECO:0000259" key="9">
    <source>
        <dbReference type="Pfam" id="PF00924"/>
    </source>
</evidence>
<keyword evidence="8" id="KW-0732">Signal</keyword>